<reference evidence="5 6" key="1">
    <citation type="submission" date="2017-08" db="EMBL/GenBank/DDBJ databases">
        <title>Mesorhizobium wenxinae sp. nov., a novel rhizobial species isolated from root nodules of chickpea (Cicer arietinum L.).</title>
        <authorList>
            <person name="Zhang J."/>
        </authorList>
    </citation>
    <scope>NUCLEOTIDE SEQUENCE [LARGE SCALE GENOMIC DNA]</scope>
    <source>
        <strain evidence="5 6">SDW018</strain>
    </source>
</reference>
<dbReference type="SMART" id="SM00857">
    <property type="entry name" value="Resolvase"/>
    <property type="match status" value="1"/>
</dbReference>
<sequence length="181" mass="19662">MAENRLVLAAALALARQLKCPVVVAKLDRLSRDVAFIAGLMVQRVPFIVAELGADADPFMLHLYAALAEKERRLISERTKAALASRKTNGMKLGNPTNTAEAAARGRKNSIREADRFAQTVLPIIMSIRRSGVTSLRGLAIALTNRGVRTARNGQWQMSNVRNIGSSDPGWRSGHHSSCSC</sequence>
<proteinExistence type="predicted"/>
<evidence type="ECO:0000313" key="5">
    <source>
        <dbReference type="EMBL" id="PAQ08660.1"/>
    </source>
</evidence>
<keyword evidence="2" id="KW-0233">DNA recombination</keyword>
<keyword evidence="1" id="KW-0238">DNA-binding</keyword>
<gene>
    <name evidence="5" type="ORF">CIT26_15935</name>
</gene>
<keyword evidence="6" id="KW-1185">Reference proteome</keyword>
<dbReference type="SUPFAM" id="SSF53041">
    <property type="entry name" value="Resolvase-like"/>
    <property type="match status" value="1"/>
</dbReference>
<dbReference type="OrthoDB" id="2290206at2"/>
<dbReference type="InterPro" id="IPR006119">
    <property type="entry name" value="Resolv_N"/>
</dbReference>
<dbReference type="PANTHER" id="PTHR30461">
    <property type="entry name" value="DNA-INVERTASE FROM LAMBDOID PROPHAGE"/>
    <property type="match status" value="1"/>
</dbReference>
<evidence type="ECO:0000256" key="1">
    <source>
        <dbReference type="ARBA" id="ARBA00023125"/>
    </source>
</evidence>
<evidence type="ECO:0000256" key="3">
    <source>
        <dbReference type="SAM" id="MobiDB-lite"/>
    </source>
</evidence>
<dbReference type="PANTHER" id="PTHR30461:SF2">
    <property type="entry name" value="SERINE RECOMBINASE PINE-RELATED"/>
    <property type="match status" value="1"/>
</dbReference>
<evidence type="ECO:0000259" key="4">
    <source>
        <dbReference type="SMART" id="SM00857"/>
    </source>
</evidence>
<dbReference type="InterPro" id="IPR036162">
    <property type="entry name" value="Resolvase-like_N_sf"/>
</dbReference>
<evidence type="ECO:0000313" key="6">
    <source>
        <dbReference type="Proteomes" id="UP000216442"/>
    </source>
</evidence>
<dbReference type="EMBL" id="NPKJ01000048">
    <property type="protein sequence ID" value="PAQ08660.1"/>
    <property type="molecule type" value="Genomic_DNA"/>
</dbReference>
<dbReference type="Gene3D" id="3.40.50.1390">
    <property type="entry name" value="Resolvase, N-terminal catalytic domain"/>
    <property type="match status" value="1"/>
</dbReference>
<dbReference type="Proteomes" id="UP000216442">
    <property type="component" value="Unassembled WGS sequence"/>
</dbReference>
<evidence type="ECO:0000256" key="2">
    <source>
        <dbReference type="ARBA" id="ARBA00023172"/>
    </source>
</evidence>
<name>A0A271LMW9_9HYPH</name>
<feature type="region of interest" description="Disordered" evidence="3">
    <location>
        <begin position="160"/>
        <end position="181"/>
    </location>
</feature>
<protein>
    <submittedName>
        <fullName evidence="5">Resolvase</fullName>
    </submittedName>
</protein>
<feature type="domain" description="Resolvase/invertase-type recombinase catalytic" evidence="4">
    <location>
        <begin position="1"/>
        <end position="92"/>
    </location>
</feature>
<dbReference type="Pfam" id="PF00239">
    <property type="entry name" value="Resolvase"/>
    <property type="match status" value="1"/>
</dbReference>
<dbReference type="AlphaFoldDB" id="A0A271LMW9"/>
<comment type="caution">
    <text evidence="5">The sequence shown here is derived from an EMBL/GenBank/DDBJ whole genome shotgun (WGS) entry which is preliminary data.</text>
</comment>
<dbReference type="GO" id="GO:0000150">
    <property type="term" value="F:DNA strand exchange activity"/>
    <property type="evidence" value="ECO:0007669"/>
    <property type="project" value="InterPro"/>
</dbReference>
<dbReference type="InterPro" id="IPR050639">
    <property type="entry name" value="SSR_resolvase"/>
</dbReference>
<dbReference type="GO" id="GO:0003677">
    <property type="term" value="F:DNA binding"/>
    <property type="evidence" value="ECO:0007669"/>
    <property type="project" value="UniProtKB-KW"/>
</dbReference>
<organism evidence="5 6">
    <name type="scientific">Mesorhizobium temperatum</name>
    <dbReference type="NCBI Taxonomy" id="241416"/>
    <lineage>
        <taxon>Bacteria</taxon>
        <taxon>Pseudomonadati</taxon>
        <taxon>Pseudomonadota</taxon>
        <taxon>Alphaproteobacteria</taxon>
        <taxon>Hyphomicrobiales</taxon>
        <taxon>Phyllobacteriaceae</taxon>
        <taxon>Mesorhizobium</taxon>
    </lineage>
</organism>
<accession>A0A271LMW9</accession>